<feature type="non-terminal residue" evidence="1">
    <location>
        <position position="1"/>
    </location>
</feature>
<sequence length="97" mass="9419">NKHNQDEVQLRLKFMPEFLSSNKRNSGFGATFLGGGVGLMIQGGQAIGQAGMTGAGAVAGGIGALGQGAVKVVGAVGQGAMKGVGTVGKDVFGGLSA</sequence>
<comment type="caution">
    <text evidence="1">The sequence shown here is derived from an EMBL/GenBank/DDBJ whole genome shotgun (WGS) entry which is preliminary data.</text>
</comment>
<protein>
    <submittedName>
        <fullName evidence="1">Uncharacterized protein</fullName>
    </submittedName>
</protein>
<dbReference type="EMBL" id="JAAAJA010002377">
    <property type="protein sequence ID" value="KAG0240870.1"/>
    <property type="molecule type" value="Genomic_DNA"/>
</dbReference>
<keyword evidence="2" id="KW-1185">Reference proteome</keyword>
<name>A0A9P6PK38_9FUNG</name>
<evidence type="ECO:0000313" key="1">
    <source>
        <dbReference type="EMBL" id="KAG0240870.1"/>
    </source>
</evidence>
<reference evidence="1" key="1">
    <citation type="journal article" date="2020" name="Fungal Divers.">
        <title>Resolving the Mortierellaceae phylogeny through synthesis of multi-gene phylogenetics and phylogenomics.</title>
        <authorList>
            <person name="Vandepol N."/>
            <person name="Liber J."/>
            <person name="Desiro A."/>
            <person name="Na H."/>
            <person name="Kennedy M."/>
            <person name="Barry K."/>
            <person name="Grigoriev I.V."/>
            <person name="Miller A.N."/>
            <person name="O'Donnell K."/>
            <person name="Stajich J.E."/>
            <person name="Bonito G."/>
        </authorList>
    </citation>
    <scope>NUCLEOTIDE SEQUENCE</scope>
    <source>
        <strain evidence="1">KOD948</strain>
    </source>
</reference>
<organism evidence="1 2">
    <name type="scientific">Mortierella polycephala</name>
    <dbReference type="NCBI Taxonomy" id="41804"/>
    <lineage>
        <taxon>Eukaryota</taxon>
        <taxon>Fungi</taxon>
        <taxon>Fungi incertae sedis</taxon>
        <taxon>Mucoromycota</taxon>
        <taxon>Mortierellomycotina</taxon>
        <taxon>Mortierellomycetes</taxon>
        <taxon>Mortierellales</taxon>
        <taxon>Mortierellaceae</taxon>
        <taxon>Mortierella</taxon>
    </lineage>
</organism>
<evidence type="ECO:0000313" key="2">
    <source>
        <dbReference type="Proteomes" id="UP000726737"/>
    </source>
</evidence>
<gene>
    <name evidence="1" type="ORF">BG011_003600</name>
</gene>
<dbReference type="AlphaFoldDB" id="A0A9P6PK38"/>
<proteinExistence type="predicted"/>
<accession>A0A9P6PK38</accession>
<dbReference type="Proteomes" id="UP000726737">
    <property type="component" value="Unassembled WGS sequence"/>
</dbReference>